<feature type="compositionally biased region" description="Low complexity" evidence="10">
    <location>
        <begin position="676"/>
        <end position="697"/>
    </location>
</feature>
<dbReference type="InterPro" id="IPR029021">
    <property type="entry name" value="Prot-tyrosine_phosphatase-like"/>
</dbReference>
<dbReference type="PROSITE" id="PS50055">
    <property type="entry name" value="TYR_PHOSPHATASE_PTP"/>
    <property type="match status" value="1"/>
</dbReference>
<name>A0A3P6G6V7_MESCO</name>
<evidence type="ECO:0000313" key="14">
    <source>
        <dbReference type="EMBL" id="VDD74641.1"/>
    </source>
</evidence>
<dbReference type="PROSITE" id="PS50056">
    <property type="entry name" value="TYR_PHOSPHATASE_2"/>
    <property type="match status" value="1"/>
</dbReference>
<evidence type="ECO:0000256" key="1">
    <source>
        <dbReference type="ARBA" id="ARBA00004496"/>
    </source>
</evidence>
<dbReference type="GO" id="GO:0030154">
    <property type="term" value="P:cell differentiation"/>
    <property type="evidence" value="ECO:0007669"/>
    <property type="project" value="TreeGrafter"/>
</dbReference>
<proteinExistence type="predicted"/>
<evidence type="ECO:0000259" key="13">
    <source>
        <dbReference type="PROSITE" id="PS50056"/>
    </source>
</evidence>
<dbReference type="GO" id="GO:0004726">
    <property type="term" value="F:non-membrane spanning protein tyrosine phosphatase activity"/>
    <property type="evidence" value="ECO:0007669"/>
    <property type="project" value="TreeGrafter"/>
</dbReference>
<keyword evidence="5" id="KW-0378">Hydrolase</keyword>
<feature type="domain" description="SH2" evidence="11">
    <location>
        <begin position="16"/>
        <end position="112"/>
    </location>
</feature>
<evidence type="ECO:0000256" key="2">
    <source>
        <dbReference type="ARBA" id="ARBA00013064"/>
    </source>
</evidence>
<comment type="subcellular location">
    <subcellularLocation>
        <location evidence="1">Cytoplasm</location>
    </subcellularLocation>
</comment>
<dbReference type="EC" id="3.1.3.48" evidence="2"/>
<keyword evidence="15" id="KW-1185">Reference proteome</keyword>
<keyword evidence="3" id="KW-0963">Cytoplasm</keyword>
<dbReference type="SMART" id="SM00252">
    <property type="entry name" value="SH2"/>
    <property type="match status" value="2"/>
</dbReference>
<accession>A0A3P6G6V7</accession>
<feature type="region of interest" description="Disordered" evidence="10">
    <location>
        <begin position="329"/>
        <end position="352"/>
    </location>
</feature>
<evidence type="ECO:0000256" key="8">
    <source>
        <dbReference type="ARBA" id="ARBA00051722"/>
    </source>
</evidence>
<evidence type="ECO:0000313" key="15">
    <source>
        <dbReference type="Proteomes" id="UP000267029"/>
    </source>
</evidence>
<evidence type="ECO:0000256" key="6">
    <source>
        <dbReference type="ARBA" id="ARBA00022912"/>
    </source>
</evidence>
<sequence>MRVQVVALMAIDSRRWFHNELSGLAAEKLLIEKGEPGSFLIRQSLSSPGNFTLSVRRKDSFAHIRIQNTGDFLSFFGGDKFATLSELVNYYRENPGQLKEKNGAIIELRHPLVVDDFAAESARWFHGRQTAKEAQNLLLQKGKNGSFLVRESIRQPGSYVLSVVTGGNTVSHILVNRLPNSKFDMGDGQEFSSLSQLIDHYTAFPIMVKDGDLICLKQPFNVTRINVSSLDQRIAQLEKEGSKGKRVTGFLEEFEELHQDVHESSRVEGSKLCNLAKNRYKNILPFDATRVILRDGDPNVPGSDYINANYIAKPAFLSEGLQLPKSATVDDHDARGGGVDVNTTGQTTSSTNISTKPQYIATQGVLPGTVGDMWRMIWQERSSIVVMLTKENERGRNKCEKYWPTELEGSLVLQVPLGTLKVTPVSEQNFNSYMIRELKVSLHRFNAQNDSGFIEDDSFTVYLLQFLAWPDHGTPSEPSEFLNLLFNISTYQESLNTTGPMIVHCSSGIGRTGTFIVIDMLIDCIKEGGLHTDIDIARTVQAVREQRSGMVQTEAQYRFIYKAVQEFVSSLMLRVKLRNALQPFGIDYTNLKQTPNSDGCAHCTGTPPRHGTSSSSLPTTRVSGVGGFWGWNSATRSPSPLCSGGPALCQQAVPPTPFRRPPAPLPSDHKDVLRDPSAAAFPPVSSVSPPPETSGVSRRWYKLSSAPR</sequence>
<protein>
    <recommendedName>
        <fullName evidence="2">protein-tyrosine-phosphatase</fullName>
        <ecNumber evidence="2">3.1.3.48</ecNumber>
    </recommendedName>
</protein>
<dbReference type="PRINTS" id="PR00401">
    <property type="entry name" value="SH2DOMAIN"/>
</dbReference>
<dbReference type="InterPro" id="IPR016130">
    <property type="entry name" value="Tyr_Pase_AS"/>
</dbReference>
<feature type="domain" description="SH2" evidence="11">
    <location>
        <begin position="124"/>
        <end position="220"/>
    </location>
</feature>
<dbReference type="InterPro" id="IPR052123">
    <property type="entry name" value="Non-rcpt_Tyr_Phosphatase"/>
</dbReference>
<evidence type="ECO:0000256" key="5">
    <source>
        <dbReference type="ARBA" id="ARBA00022801"/>
    </source>
</evidence>
<organism evidence="14 15">
    <name type="scientific">Mesocestoides corti</name>
    <name type="common">Flatworm</name>
    <dbReference type="NCBI Taxonomy" id="53468"/>
    <lineage>
        <taxon>Eukaryota</taxon>
        <taxon>Metazoa</taxon>
        <taxon>Spiralia</taxon>
        <taxon>Lophotrochozoa</taxon>
        <taxon>Platyhelminthes</taxon>
        <taxon>Cestoda</taxon>
        <taxon>Eucestoda</taxon>
        <taxon>Cyclophyllidea</taxon>
        <taxon>Mesocestoididae</taxon>
        <taxon>Mesocestoides</taxon>
    </lineage>
</organism>
<dbReference type="InterPro" id="IPR000387">
    <property type="entry name" value="Tyr_Pase_dom"/>
</dbReference>
<evidence type="ECO:0000259" key="12">
    <source>
        <dbReference type="PROSITE" id="PS50055"/>
    </source>
</evidence>
<dbReference type="PANTHER" id="PTHR46257:SF3">
    <property type="entry name" value="TYROSINE-PROTEIN PHOSPHATASE CORKSCREW"/>
    <property type="match status" value="1"/>
</dbReference>
<dbReference type="FunFam" id="3.30.505.10:FF:000018">
    <property type="entry name" value="Tyrosine-protein phosphatase non-receptor type"/>
    <property type="match status" value="1"/>
</dbReference>
<comment type="catalytic activity">
    <reaction evidence="8">
        <text>O-phospho-L-tyrosyl-[protein] + H2O = L-tyrosyl-[protein] + phosphate</text>
        <dbReference type="Rhea" id="RHEA:10684"/>
        <dbReference type="Rhea" id="RHEA-COMP:10136"/>
        <dbReference type="Rhea" id="RHEA-COMP:20101"/>
        <dbReference type="ChEBI" id="CHEBI:15377"/>
        <dbReference type="ChEBI" id="CHEBI:43474"/>
        <dbReference type="ChEBI" id="CHEBI:46858"/>
        <dbReference type="ChEBI" id="CHEBI:61978"/>
        <dbReference type="EC" id="3.1.3.48"/>
    </reaction>
</comment>
<dbReference type="Gene3D" id="3.30.505.10">
    <property type="entry name" value="SH2 domain"/>
    <property type="match status" value="2"/>
</dbReference>
<evidence type="ECO:0000256" key="10">
    <source>
        <dbReference type="SAM" id="MobiDB-lite"/>
    </source>
</evidence>
<dbReference type="STRING" id="53468.A0A3P6G6V7"/>
<dbReference type="InterPro" id="IPR000242">
    <property type="entry name" value="PTP_cat"/>
</dbReference>
<dbReference type="Gene3D" id="3.90.190.10">
    <property type="entry name" value="Protein tyrosine phosphatase superfamily"/>
    <property type="match status" value="1"/>
</dbReference>
<dbReference type="EMBL" id="UXSR01000058">
    <property type="protein sequence ID" value="VDD74641.1"/>
    <property type="molecule type" value="Genomic_DNA"/>
</dbReference>
<keyword evidence="6" id="KW-0904">Protein phosphatase</keyword>
<dbReference type="PRINTS" id="PR00700">
    <property type="entry name" value="PRTYPHPHTASE"/>
</dbReference>
<dbReference type="PANTHER" id="PTHR46257">
    <property type="entry name" value="TYROSINE-PROTEIN PHOSPHATASE CORKSCREW"/>
    <property type="match status" value="1"/>
</dbReference>
<dbReference type="SUPFAM" id="SSF52799">
    <property type="entry name" value="(Phosphotyrosine protein) phosphatases II"/>
    <property type="match status" value="1"/>
</dbReference>
<dbReference type="GO" id="GO:0001784">
    <property type="term" value="F:phosphotyrosine residue binding"/>
    <property type="evidence" value="ECO:0007669"/>
    <property type="project" value="TreeGrafter"/>
</dbReference>
<evidence type="ECO:0000256" key="7">
    <source>
        <dbReference type="ARBA" id="ARBA00022999"/>
    </source>
</evidence>
<dbReference type="SUPFAM" id="SSF55550">
    <property type="entry name" value="SH2 domain"/>
    <property type="match status" value="2"/>
</dbReference>
<evidence type="ECO:0000256" key="4">
    <source>
        <dbReference type="ARBA" id="ARBA00022737"/>
    </source>
</evidence>
<evidence type="ECO:0000256" key="9">
    <source>
        <dbReference type="PROSITE-ProRule" id="PRU00191"/>
    </source>
</evidence>
<dbReference type="PROSITE" id="PS00383">
    <property type="entry name" value="TYR_PHOSPHATASE_1"/>
    <property type="match status" value="1"/>
</dbReference>
<feature type="region of interest" description="Disordered" evidence="10">
    <location>
        <begin position="646"/>
        <end position="708"/>
    </location>
</feature>
<dbReference type="Proteomes" id="UP000267029">
    <property type="component" value="Unassembled WGS sequence"/>
</dbReference>
<reference evidence="14 15" key="1">
    <citation type="submission" date="2018-10" db="EMBL/GenBank/DDBJ databases">
        <authorList>
            <consortium name="Pathogen Informatics"/>
        </authorList>
    </citation>
    <scope>NUCLEOTIDE SEQUENCE [LARGE SCALE GENOMIC DNA]</scope>
</reference>
<feature type="domain" description="Tyrosine-protein phosphatase" evidence="12">
    <location>
        <begin position="250"/>
        <end position="567"/>
    </location>
</feature>
<evidence type="ECO:0000256" key="3">
    <source>
        <dbReference type="ARBA" id="ARBA00022490"/>
    </source>
</evidence>
<keyword evidence="7 9" id="KW-0727">SH2 domain</keyword>
<dbReference type="InterPro" id="IPR036860">
    <property type="entry name" value="SH2_dom_sf"/>
</dbReference>
<gene>
    <name evidence="14" type="ORF">MCOS_LOCUS644</name>
</gene>
<dbReference type="OrthoDB" id="8815311at2759"/>
<dbReference type="GO" id="GO:0035556">
    <property type="term" value="P:intracellular signal transduction"/>
    <property type="evidence" value="ECO:0007669"/>
    <property type="project" value="TreeGrafter"/>
</dbReference>
<feature type="compositionally biased region" description="Pro residues" evidence="10">
    <location>
        <begin position="654"/>
        <end position="665"/>
    </location>
</feature>
<dbReference type="Pfam" id="PF00102">
    <property type="entry name" value="Y_phosphatase"/>
    <property type="match status" value="1"/>
</dbReference>
<feature type="compositionally biased region" description="Polar residues" evidence="10">
    <location>
        <begin position="341"/>
        <end position="352"/>
    </location>
</feature>
<dbReference type="GO" id="GO:0000278">
    <property type="term" value="P:mitotic cell cycle"/>
    <property type="evidence" value="ECO:0007669"/>
    <property type="project" value="TreeGrafter"/>
</dbReference>
<dbReference type="SMART" id="SM00194">
    <property type="entry name" value="PTPc"/>
    <property type="match status" value="1"/>
</dbReference>
<dbReference type="CDD" id="cd10340">
    <property type="entry name" value="SH2_N-SH2_SHP_like"/>
    <property type="match status" value="1"/>
</dbReference>
<keyword evidence="4" id="KW-0677">Repeat</keyword>
<dbReference type="InterPro" id="IPR000980">
    <property type="entry name" value="SH2"/>
</dbReference>
<dbReference type="Pfam" id="PF00017">
    <property type="entry name" value="SH2"/>
    <property type="match status" value="2"/>
</dbReference>
<dbReference type="SMART" id="SM00404">
    <property type="entry name" value="PTPc_motif"/>
    <property type="match status" value="1"/>
</dbReference>
<evidence type="ECO:0000259" key="11">
    <source>
        <dbReference type="PROSITE" id="PS50001"/>
    </source>
</evidence>
<dbReference type="PROSITE" id="PS50001">
    <property type="entry name" value="SH2"/>
    <property type="match status" value="2"/>
</dbReference>
<dbReference type="InterPro" id="IPR003595">
    <property type="entry name" value="Tyr_Pase_cat"/>
</dbReference>
<dbReference type="AlphaFoldDB" id="A0A3P6G6V7"/>
<feature type="domain" description="Tyrosine specific protein phosphatases" evidence="13">
    <location>
        <begin position="479"/>
        <end position="558"/>
    </location>
</feature>
<dbReference type="GO" id="GO:0005737">
    <property type="term" value="C:cytoplasm"/>
    <property type="evidence" value="ECO:0007669"/>
    <property type="project" value="UniProtKB-SubCell"/>
</dbReference>